<dbReference type="EMBL" id="EU131122">
    <property type="protein sequence ID" value="ABV54235.1"/>
    <property type="molecule type" value="Genomic_DNA"/>
</dbReference>
<evidence type="ECO:0000313" key="1">
    <source>
        <dbReference type="EMBL" id="ABV54235.1"/>
    </source>
</evidence>
<organismHost>
    <name type="scientific">Pan troglodytes</name>
    <name type="common">Chimpanzee</name>
    <dbReference type="NCBI Taxonomy" id="9598"/>
</organismHost>
<organism evidence="1">
    <name type="scientific">Hepatitis B virus</name>
    <name type="common">HBV</name>
    <dbReference type="NCBI Taxonomy" id="10407"/>
    <lineage>
        <taxon>Viruses</taxon>
        <taxon>Riboviria</taxon>
        <taxon>Pararnavirae</taxon>
        <taxon>Artverviricota</taxon>
        <taxon>Revtraviricetes</taxon>
        <taxon>Blubervirales</taxon>
        <taxon>Hepadnaviridae</taxon>
        <taxon>Orthohepadnavirus</taxon>
        <taxon>Orthohepadnavirus hominoidei</taxon>
    </lineage>
</organism>
<sequence length="8" mass="1001">MENMHQDP</sequence>
<gene>
    <name evidence="1" type="primary">S</name>
</gene>
<reference evidence="1" key="2">
    <citation type="journal article" date="2011" name="J. Viral Hepat.">
        <title>Elimination of hepatitis B virus surface antigen and appearance of neutralizing antibodies in chronically infected patients without viral clearance.</title>
        <authorList>
            <person name="Zhang Z.H."/>
            <person name="Li L."/>
            <person name="Zhao X.P."/>
            <person name="Glebe D."/>
            <person name="Bremer C.M."/>
            <person name="Zhang Z.M."/>
            <person name="Tian Y.J."/>
            <person name="Wang B.J."/>
            <person name="Yang Y."/>
            <person name="Gerlich W."/>
            <person name="Roggendorf M."/>
            <person name="Li X."/>
            <person name="Lu M."/>
            <person name="Yang D.L."/>
        </authorList>
    </citation>
    <scope>NUCLEOTIDE SEQUENCE</scope>
    <source>
        <strain evidence="1">Xs16</strain>
    </source>
</reference>
<organismHost>
    <name type="scientific">Homo sapiens</name>
    <name type="common">Human</name>
    <dbReference type="NCBI Taxonomy" id="9606"/>
</organismHost>
<name>A8D2A4_HBV</name>
<proteinExistence type="predicted"/>
<reference evidence="1" key="1">
    <citation type="submission" date="2007-09" db="EMBL/GenBank/DDBJ databases">
        <title>Seroconversion to Anti-HBs Positive without Clearance of HBV.</title>
        <authorList>
            <person name="Zhang Z."/>
            <person name="Glebe D."/>
            <person name="Gerlich W."/>
            <person name="Lu M."/>
            <person name="Yang D."/>
        </authorList>
    </citation>
    <scope>NUCLEOTIDE SEQUENCE</scope>
    <source>
        <strain evidence="1">Xs16</strain>
    </source>
</reference>
<accession>A8D2A4</accession>
<protein>
    <submittedName>
        <fullName evidence="1">Truncated S protein</fullName>
    </submittedName>
</protein>